<dbReference type="SMART" id="SM00248">
    <property type="entry name" value="ANK"/>
    <property type="match status" value="7"/>
</dbReference>
<evidence type="ECO:0000256" key="3">
    <source>
        <dbReference type="PROSITE-ProRule" id="PRU00023"/>
    </source>
</evidence>
<sequence>MDHYENAEGYYKPNLEHLMKKFNLQDHVELTAFRYEFEDLVRYSQEDTLLRKLLLLDDYLWGKRNDSGVWTHLHAACWHGFNDVVETMLKYREDPNSREPETGDSPLILVMKNDQVAVIEVLLKHGADPNLANKYGTTPLHMVCQKEEFNEDLAKRFFKGIDDRQQTVDVNAKDRFGNTPLHLALARGHRKAVALLLRRGANPNLANAEGSRPLHLICQGYGDLEMMDTFFAVTDYVCSLGRIDVRDNRQNTPLHLALRLANSKNNRMMVSKLLTRGANPNLTDAQGDTALHIVCKRQDDETALLKMLFSKELNTRRQALLVDATNEEDRTPLELAAAALCPNKVGVLLENGADASDFVFRCQDFVKGEDVDFNLDMMSRILSVFEHLENNGFTMTPSEMEPLVFEIAKRVKICGGVSLYDAASDNAKAARELRYEIFYEFVSSDDLWQLPKRHVESCYRRLCNILKRGLRCLAIEAVRNMAKRNNNLTIDDVNNILAQL</sequence>
<dbReference type="Pfam" id="PF12796">
    <property type="entry name" value="Ank_2"/>
    <property type="match status" value="2"/>
</dbReference>
<protein>
    <submittedName>
        <fullName evidence="4">Uncharacterized protein</fullName>
    </submittedName>
</protein>
<dbReference type="PANTHER" id="PTHR24198:SF165">
    <property type="entry name" value="ANKYRIN REPEAT-CONTAINING PROTEIN-RELATED"/>
    <property type="match status" value="1"/>
</dbReference>
<evidence type="ECO:0000313" key="4">
    <source>
        <dbReference type="EMBL" id="CAB0030033.1"/>
    </source>
</evidence>
<accession>A0A6H5I4S8</accession>
<dbReference type="Proteomes" id="UP000479190">
    <property type="component" value="Unassembled WGS sequence"/>
</dbReference>
<evidence type="ECO:0000256" key="1">
    <source>
        <dbReference type="ARBA" id="ARBA00022737"/>
    </source>
</evidence>
<dbReference type="Gene3D" id="1.25.40.20">
    <property type="entry name" value="Ankyrin repeat-containing domain"/>
    <property type="match status" value="3"/>
</dbReference>
<dbReference type="PANTHER" id="PTHR24198">
    <property type="entry name" value="ANKYRIN REPEAT AND PROTEIN KINASE DOMAIN-CONTAINING PROTEIN"/>
    <property type="match status" value="1"/>
</dbReference>
<dbReference type="InterPro" id="IPR002110">
    <property type="entry name" value="Ankyrin_rpt"/>
</dbReference>
<keyword evidence="5" id="KW-1185">Reference proteome</keyword>
<organism evidence="4 5">
    <name type="scientific">Trichogramma brassicae</name>
    <dbReference type="NCBI Taxonomy" id="86971"/>
    <lineage>
        <taxon>Eukaryota</taxon>
        <taxon>Metazoa</taxon>
        <taxon>Ecdysozoa</taxon>
        <taxon>Arthropoda</taxon>
        <taxon>Hexapoda</taxon>
        <taxon>Insecta</taxon>
        <taxon>Pterygota</taxon>
        <taxon>Neoptera</taxon>
        <taxon>Endopterygota</taxon>
        <taxon>Hymenoptera</taxon>
        <taxon>Apocrita</taxon>
        <taxon>Proctotrupomorpha</taxon>
        <taxon>Chalcidoidea</taxon>
        <taxon>Trichogrammatidae</taxon>
        <taxon>Trichogramma</taxon>
    </lineage>
</organism>
<keyword evidence="1" id="KW-0677">Repeat</keyword>
<feature type="repeat" description="ANK" evidence="3">
    <location>
        <begin position="249"/>
        <end position="285"/>
    </location>
</feature>
<feature type="repeat" description="ANK" evidence="3">
    <location>
        <begin position="176"/>
        <end position="208"/>
    </location>
</feature>
<dbReference type="OrthoDB" id="194358at2759"/>
<dbReference type="AlphaFoldDB" id="A0A6H5I4S8"/>
<evidence type="ECO:0000256" key="2">
    <source>
        <dbReference type="ARBA" id="ARBA00023043"/>
    </source>
</evidence>
<gene>
    <name evidence="4" type="ORF">TBRA_LOCUS2049</name>
</gene>
<evidence type="ECO:0000313" key="5">
    <source>
        <dbReference type="Proteomes" id="UP000479190"/>
    </source>
</evidence>
<dbReference type="PROSITE" id="PS50088">
    <property type="entry name" value="ANK_REPEAT"/>
    <property type="match status" value="3"/>
</dbReference>
<dbReference type="SUPFAM" id="SSF48403">
    <property type="entry name" value="Ankyrin repeat"/>
    <property type="match status" value="2"/>
</dbReference>
<reference evidence="4 5" key="1">
    <citation type="submission" date="2020-02" db="EMBL/GenBank/DDBJ databases">
        <authorList>
            <person name="Ferguson B K."/>
        </authorList>
    </citation>
    <scope>NUCLEOTIDE SEQUENCE [LARGE SCALE GENOMIC DNA]</scope>
</reference>
<keyword evidence="2 3" id="KW-0040">ANK repeat</keyword>
<dbReference type="PRINTS" id="PR01415">
    <property type="entry name" value="ANKYRIN"/>
</dbReference>
<dbReference type="EMBL" id="CADCXV010000413">
    <property type="protein sequence ID" value="CAB0030033.1"/>
    <property type="molecule type" value="Genomic_DNA"/>
</dbReference>
<dbReference type="InterPro" id="IPR036770">
    <property type="entry name" value="Ankyrin_rpt-contain_sf"/>
</dbReference>
<proteinExistence type="predicted"/>
<dbReference type="PROSITE" id="PS50297">
    <property type="entry name" value="ANK_REP_REGION"/>
    <property type="match status" value="3"/>
</dbReference>
<feature type="repeat" description="ANK" evidence="3">
    <location>
        <begin position="102"/>
        <end position="134"/>
    </location>
</feature>
<name>A0A6H5I4S8_9HYME</name>